<organism evidence="2 3">
    <name type="scientific">Candidatus Enterococcus willemsii</name>
    <dbReference type="NCBI Taxonomy" id="1857215"/>
    <lineage>
        <taxon>Bacteria</taxon>
        <taxon>Bacillati</taxon>
        <taxon>Bacillota</taxon>
        <taxon>Bacilli</taxon>
        <taxon>Lactobacillales</taxon>
        <taxon>Enterococcaceae</taxon>
        <taxon>Enterococcus</taxon>
    </lineage>
</organism>
<keyword evidence="3" id="KW-1185">Reference proteome</keyword>
<feature type="transmembrane region" description="Helical" evidence="1">
    <location>
        <begin position="69"/>
        <end position="88"/>
    </location>
</feature>
<evidence type="ECO:0000313" key="2">
    <source>
        <dbReference type="EMBL" id="KAF1301534.1"/>
    </source>
</evidence>
<keyword evidence="1" id="KW-1133">Transmembrane helix</keyword>
<evidence type="ECO:0000256" key="1">
    <source>
        <dbReference type="SAM" id="Phobius"/>
    </source>
</evidence>
<protein>
    <submittedName>
        <fullName evidence="2">Uncharacterized protein</fullName>
    </submittedName>
</protein>
<comment type="caution">
    <text evidence="2">The sequence shown here is derived from an EMBL/GenBank/DDBJ whole genome shotgun (WGS) entry which is preliminary data.</text>
</comment>
<dbReference type="Proteomes" id="UP000782705">
    <property type="component" value="Unassembled WGS sequence"/>
</dbReference>
<keyword evidence="1" id="KW-0812">Transmembrane</keyword>
<accession>A0ABQ6YW18</accession>
<dbReference type="EMBL" id="MAEL01000057">
    <property type="protein sequence ID" value="KAF1301534.1"/>
    <property type="molecule type" value="Genomic_DNA"/>
</dbReference>
<gene>
    <name evidence="2" type="ORF">BAU17_06330</name>
</gene>
<proteinExistence type="predicted"/>
<reference evidence="2 3" key="1">
    <citation type="submission" date="2016-06" db="EMBL/GenBank/DDBJ databases">
        <title>Four novel species of enterococci isolated from chicken manure.</title>
        <authorList>
            <person name="Van Tyne D."/>
        </authorList>
    </citation>
    <scope>NUCLEOTIDE SEQUENCE [LARGE SCALE GENOMIC DNA]</scope>
    <source>
        <strain evidence="2 3">CU12B</strain>
    </source>
</reference>
<keyword evidence="1" id="KW-0472">Membrane</keyword>
<evidence type="ECO:0000313" key="3">
    <source>
        <dbReference type="Proteomes" id="UP000782705"/>
    </source>
</evidence>
<sequence>MLSFLELEPKKNGLIFFIKPIIKLIITSIIIPIIVKISNMLVDNNNSFKVVTEKFTIRNIIVNVIQHPVLNYIILVILLVLVIFISIYKNEQIDDPHMKEYLKKSLTRAIEIKEENNAVGLHCESTAESLEKTEL</sequence>
<name>A0ABQ6YW18_9ENTE</name>
<feature type="transmembrane region" description="Helical" evidence="1">
    <location>
        <begin position="21"/>
        <end position="42"/>
    </location>
</feature>